<dbReference type="OrthoDB" id="10323073at2759"/>
<dbReference type="Proteomes" id="UP000230069">
    <property type="component" value="Unassembled WGS sequence"/>
</dbReference>
<gene>
    <name evidence="1" type="ORF">AQUCO_01100494v1</name>
</gene>
<name>A0A2G5E7Y5_AQUCA</name>
<accession>A0A2G5E7Y5</accession>
<dbReference type="InParanoid" id="A0A2G5E7Y5"/>
<sequence>MRRGYRREHYNVLPVVADTSYGYAFESGNHANQYYRDGEHATNNHYTYYIPVIAKTTTTRSTVDFPHHHQHPNLHDQRRDHWPEMTDRVISPQQHPNLIHDQRRDHRPEVSERVISVEHDNGHDSQYQNGQHPKRGDYLDYVSRLEQMPSLYGAAAPPVPKQHALQDKQVTYEEYVTSDEEYDSDAQEMVKMKITTRVEKRAVKW</sequence>
<reference evidence="1 2" key="1">
    <citation type="submission" date="2017-09" db="EMBL/GenBank/DDBJ databases">
        <title>WGS assembly of Aquilegia coerulea Goldsmith.</title>
        <authorList>
            <person name="Hodges S."/>
            <person name="Kramer E."/>
            <person name="Nordborg M."/>
            <person name="Tomkins J."/>
            <person name="Borevitz J."/>
            <person name="Derieg N."/>
            <person name="Yan J."/>
            <person name="Mihaltcheva S."/>
            <person name="Hayes R.D."/>
            <person name="Rokhsar D."/>
        </authorList>
    </citation>
    <scope>NUCLEOTIDE SEQUENCE [LARGE SCALE GENOMIC DNA]</scope>
    <source>
        <strain evidence="2">cv. Goldsmith</strain>
    </source>
</reference>
<keyword evidence="2" id="KW-1185">Reference proteome</keyword>
<organism evidence="1 2">
    <name type="scientific">Aquilegia coerulea</name>
    <name type="common">Rocky mountain columbine</name>
    <dbReference type="NCBI Taxonomy" id="218851"/>
    <lineage>
        <taxon>Eukaryota</taxon>
        <taxon>Viridiplantae</taxon>
        <taxon>Streptophyta</taxon>
        <taxon>Embryophyta</taxon>
        <taxon>Tracheophyta</taxon>
        <taxon>Spermatophyta</taxon>
        <taxon>Magnoliopsida</taxon>
        <taxon>Ranunculales</taxon>
        <taxon>Ranunculaceae</taxon>
        <taxon>Thalictroideae</taxon>
        <taxon>Aquilegia</taxon>
    </lineage>
</organism>
<evidence type="ECO:0000313" key="1">
    <source>
        <dbReference type="EMBL" id="PIA51667.1"/>
    </source>
</evidence>
<protein>
    <submittedName>
        <fullName evidence="1">Uncharacterized protein</fullName>
    </submittedName>
</protein>
<dbReference type="EMBL" id="KZ305028">
    <property type="protein sequence ID" value="PIA51667.1"/>
    <property type="molecule type" value="Genomic_DNA"/>
</dbReference>
<proteinExistence type="predicted"/>
<evidence type="ECO:0000313" key="2">
    <source>
        <dbReference type="Proteomes" id="UP000230069"/>
    </source>
</evidence>
<dbReference type="AlphaFoldDB" id="A0A2G5E7Y5"/>